<sequence>MAQDLPTELWLNILSCLPRGSVRKLLGVNRTLFELAMDDIYEEVRFIADDKEIRKTFDQLRNPTIARRVRQLYIQPSFFPLPERRPPDSRFHLVNYLEDQINSWLPQSHALPGTTGVGSTWSDPCRSLLSQATEAFSACSELRELTIVLRDHPIPPSFRTFLSAIWKTHATRLRRLDLDLTPLVLPFVIKLLTPPLSSDVEARTNVEQFNFILALPTYDFSAHRFPSYPPYHLPITRLLNRHKSTLRSLSITSPSECESTDFTSFFIALTQTNGQLQVGPRFPLLSHFHLHFPLHTSKTLMDPTHLNIFIYQHRLTLKSISLSPRTPFTSRRGTVSGLRSSWNYISFNTFSYANWVVNSFLKIKFPALEKLDLCYDPGMVPEDTFDGSVKALNKLWLSRLGAVNLREVVLTGLTLELPRKLAVLRDLAGGGPGDDSGAPTTATVEEGRGGVGTTLKRLTLGLNILQPEILDLIVKRFTALERLDLEYRGVAGTTSSREPSMRIRHRQEHTIGHFTTANFISDMKERTYLNSTLKVLRCALLIKESCGQYHPHESVAEAVCQAFTEMPKVDSYDANVCCLR</sequence>
<evidence type="ECO:0000313" key="1">
    <source>
        <dbReference type="EMBL" id="TFK70986.1"/>
    </source>
</evidence>
<organism evidence="1 2">
    <name type="scientific">Pluteus cervinus</name>
    <dbReference type="NCBI Taxonomy" id="181527"/>
    <lineage>
        <taxon>Eukaryota</taxon>
        <taxon>Fungi</taxon>
        <taxon>Dikarya</taxon>
        <taxon>Basidiomycota</taxon>
        <taxon>Agaricomycotina</taxon>
        <taxon>Agaricomycetes</taxon>
        <taxon>Agaricomycetidae</taxon>
        <taxon>Agaricales</taxon>
        <taxon>Pluteineae</taxon>
        <taxon>Pluteaceae</taxon>
        <taxon>Pluteus</taxon>
    </lineage>
</organism>
<name>A0ACD3AYZ0_9AGAR</name>
<evidence type="ECO:0000313" key="2">
    <source>
        <dbReference type="Proteomes" id="UP000308600"/>
    </source>
</evidence>
<gene>
    <name evidence="1" type="ORF">BDN72DRAFT_838231</name>
</gene>
<reference evidence="1 2" key="1">
    <citation type="journal article" date="2019" name="Nat. Ecol. Evol.">
        <title>Megaphylogeny resolves global patterns of mushroom evolution.</title>
        <authorList>
            <person name="Varga T."/>
            <person name="Krizsan K."/>
            <person name="Foldi C."/>
            <person name="Dima B."/>
            <person name="Sanchez-Garcia M."/>
            <person name="Sanchez-Ramirez S."/>
            <person name="Szollosi G.J."/>
            <person name="Szarkandi J.G."/>
            <person name="Papp V."/>
            <person name="Albert L."/>
            <person name="Andreopoulos W."/>
            <person name="Angelini C."/>
            <person name="Antonin V."/>
            <person name="Barry K.W."/>
            <person name="Bougher N.L."/>
            <person name="Buchanan P."/>
            <person name="Buyck B."/>
            <person name="Bense V."/>
            <person name="Catcheside P."/>
            <person name="Chovatia M."/>
            <person name="Cooper J."/>
            <person name="Damon W."/>
            <person name="Desjardin D."/>
            <person name="Finy P."/>
            <person name="Geml J."/>
            <person name="Haridas S."/>
            <person name="Hughes K."/>
            <person name="Justo A."/>
            <person name="Karasinski D."/>
            <person name="Kautmanova I."/>
            <person name="Kiss B."/>
            <person name="Kocsube S."/>
            <person name="Kotiranta H."/>
            <person name="LaButti K.M."/>
            <person name="Lechner B.E."/>
            <person name="Liimatainen K."/>
            <person name="Lipzen A."/>
            <person name="Lukacs Z."/>
            <person name="Mihaltcheva S."/>
            <person name="Morgado L.N."/>
            <person name="Niskanen T."/>
            <person name="Noordeloos M.E."/>
            <person name="Ohm R.A."/>
            <person name="Ortiz-Santana B."/>
            <person name="Ovrebo C."/>
            <person name="Racz N."/>
            <person name="Riley R."/>
            <person name="Savchenko A."/>
            <person name="Shiryaev A."/>
            <person name="Soop K."/>
            <person name="Spirin V."/>
            <person name="Szebenyi C."/>
            <person name="Tomsovsky M."/>
            <person name="Tulloss R.E."/>
            <person name="Uehling J."/>
            <person name="Grigoriev I.V."/>
            <person name="Vagvolgyi C."/>
            <person name="Papp T."/>
            <person name="Martin F.M."/>
            <person name="Miettinen O."/>
            <person name="Hibbett D.S."/>
            <person name="Nagy L.G."/>
        </authorList>
    </citation>
    <scope>NUCLEOTIDE SEQUENCE [LARGE SCALE GENOMIC DNA]</scope>
    <source>
        <strain evidence="1 2">NL-1719</strain>
    </source>
</reference>
<accession>A0ACD3AYZ0</accession>
<protein>
    <submittedName>
        <fullName evidence="1">Uncharacterized protein</fullName>
    </submittedName>
</protein>
<keyword evidence="2" id="KW-1185">Reference proteome</keyword>
<dbReference type="Proteomes" id="UP000308600">
    <property type="component" value="Unassembled WGS sequence"/>
</dbReference>
<proteinExistence type="predicted"/>
<dbReference type="EMBL" id="ML208304">
    <property type="protein sequence ID" value="TFK70986.1"/>
    <property type="molecule type" value="Genomic_DNA"/>
</dbReference>